<reference evidence="2 3" key="1">
    <citation type="submission" date="2019-01" db="EMBL/GenBank/DDBJ databases">
        <authorList>
            <person name="Brito A."/>
        </authorList>
    </citation>
    <scope>NUCLEOTIDE SEQUENCE [LARGE SCALE GENOMIC DNA]</scope>
    <source>
        <strain evidence="2">1</strain>
    </source>
</reference>
<dbReference type="InterPro" id="IPR046633">
    <property type="entry name" value="DUF6745"/>
</dbReference>
<proteinExistence type="predicted"/>
<dbReference type="RefSeq" id="WP_144876055.1">
    <property type="nucleotide sequence ID" value="NZ_LR214366.1"/>
</dbReference>
<evidence type="ECO:0000313" key="3">
    <source>
        <dbReference type="Proteomes" id="UP000320055"/>
    </source>
</evidence>
<dbReference type="AlphaFoldDB" id="A0A563W1W0"/>
<name>A0A563W1W0_9CYAN</name>
<dbReference type="Pfam" id="PF20530">
    <property type="entry name" value="DUF6745"/>
    <property type="match status" value="1"/>
</dbReference>
<sequence length="241" mass="27611">MKKSTFDGVDDMSDLDMWSQLTTEQKELARTLHEKWMTVAKCTERIERQQATDAINAVYLAVGLRKVPKIIFVDSPRAAIEMAKQRDKYTGQSSPGIIRFLKIALITRAIENIPYRRIDLPQPSTQQNELGFSAKVFSIAQPQLSSKISNQFWACHAWFLDCAYSVFGCDYISEKWEALQLLVKNCGFVLPFVDICFVSDRPTELLFKDDYILHAENRPAVVFRDGYKIFAYNGVELSMTL</sequence>
<evidence type="ECO:0000259" key="1">
    <source>
        <dbReference type="Pfam" id="PF20530"/>
    </source>
</evidence>
<evidence type="ECO:0000313" key="2">
    <source>
        <dbReference type="EMBL" id="VEP17668.1"/>
    </source>
</evidence>
<keyword evidence="3" id="KW-1185">Reference proteome</keyword>
<dbReference type="OrthoDB" id="489446at2"/>
<dbReference type="Proteomes" id="UP000320055">
    <property type="component" value="Unassembled WGS sequence"/>
</dbReference>
<accession>A0A563W1W0</accession>
<gene>
    <name evidence="2" type="ORF">H1P_6330002</name>
</gene>
<protein>
    <recommendedName>
        <fullName evidence="1">DUF6745 domain-containing protein</fullName>
    </recommendedName>
</protein>
<feature type="domain" description="DUF6745" evidence="1">
    <location>
        <begin position="174"/>
        <end position="237"/>
    </location>
</feature>
<organism evidence="2 3">
    <name type="scientific">Hyella patelloides LEGE 07179</name>
    <dbReference type="NCBI Taxonomy" id="945734"/>
    <lineage>
        <taxon>Bacteria</taxon>
        <taxon>Bacillati</taxon>
        <taxon>Cyanobacteriota</taxon>
        <taxon>Cyanophyceae</taxon>
        <taxon>Pleurocapsales</taxon>
        <taxon>Hyellaceae</taxon>
        <taxon>Hyella</taxon>
    </lineage>
</organism>
<dbReference type="EMBL" id="CAACVJ010000594">
    <property type="protein sequence ID" value="VEP17668.1"/>
    <property type="molecule type" value="Genomic_DNA"/>
</dbReference>